<sequence>MDGLPEGCMSKILSRTSLKDAARSSAVSLIFLSTAESDNIWETFVPSDYQQANSRSGSFMVFPSKKQLYFSLCDSSILLDGGKLV</sequence>
<keyword evidence="3" id="KW-1185">Reference proteome</keyword>
<dbReference type="Pfam" id="PF00646">
    <property type="entry name" value="F-box"/>
    <property type="match status" value="1"/>
</dbReference>
<dbReference type="PANTHER" id="PTHR32278">
    <property type="entry name" value="F-BOX DOMAIN-CONTAINING PROTEIN"/>
    <property type="match status" value="1"/>
</dbReference>
<proteinExistence type="predicted"/>
<dbReference type="SUPFAM" id="SSF81383">
    <property type="entry name" value="F-box domain"/>
    <property type="match status" value="1"/>
</dbReference>
<name>A0AAN8TNV3_SOLBU</name>
<comment type="caution">
    <text evidence="2">The sequence shown here is derived from an EMBL/GenBank/DDBJ whole genome shotgun (WGS) entry which is preliminary data.</text>
</comment>
<dbReference type="EMBL" id="JBANQN010000004">
    <property type="protein sequence ID" value="KAK6791868.1"/>
    <property type="molecule type" value="Genomic_DNA"/>
</dbReference>
<evidence type="ECO:0000313" key="3">
    <source>
        <dbReference type="Proteomes" id="UP001371456"/>
    </source>
</evidence>
<dbReference type="InterPro" id="IPR001810">
    <property type="entry name" value="F-box_dom"/>
</dbReference>
<reference evidence="2 3" key="1">
    <citation type="submission" date="2024-02" db="EMBL/GenBank/DDBJ databases">
        <title>de novo genome assembly of Solanum bulbocastanum strain 11H21.</title>
        <authorList>
            <person name="Hosaka A.J."/>
        </authorList>
    </citation>
    <scope>NUCLEOTIDE SEQUENCE [LARGE SCALE GENOMIC DNA]</scope>
    <source>
        <tissue evidence="2">Young leaves</tissue>
    </source>
</reference>
<evidence type="ECO:0000259" key="1">
    <source>
        <dbReference type="Pfam" id="PF00646"/>
    </source>
</evidence>
<evidence type="ECO:0000313" key="2">
    <source>
        <dbReference type="EMBL" id="KAK6791868.1"/>
    </source>
</evidence>
<feature type="domain" description="F-box" evidence="1">
    <location>
        <begin position="3"/>
        <end position="42"/>
    </location>
</feature>
<dbReference type="AlphaFoldDB" id="A0AAN8TNV3"/>
<dbReference type="CDD" id="cd22162">
    <property type="entry name" value="F-box_AtSKIP3-like"/>
    <property type="match status" value="1"/>
</dbReference>
<dbReference type="PANTHER" id="PTHR32278:SF87">
    <property type="entry name" value="F-BOX DOMAIN-CONTAINING PROTEIN"/>
    <property type="match status" value="1"/>
</dbReference>
<organism evidence="2 3">
    <name type="scientific">Solanum bulbocastanum</name>
    <name type="common">Wild potato</name>
    <dbReference type="NCBI Taxonomy" id="147425"/>
    <lineage>
        <taxon>Eukaryota</taxon>
        <taxon>Viridiplantae</taxon>
        <taxon>Streptophyta</taxon>
        <taxon>Embryophyta</taxon>
        <taxon>Tracheophyta</taxon>
        <taxon>Spermatophyta</taxon>
        <taxon>Magnoliopsida</taxon>
        <taxon>eudicotyledons</taxon>
        <taxon>Gunneridae</taxon>
        <taxon>Pentapetalae</taxon>
        <taxon>asterids</taxon>
        <taxon>lamiids</taxon>
        <taxon>Solanales</taxon>
        <taxon>Solanaceae</taxon>
        <taxon>Solanoideae</taxon>
        <taxon>Solaneae</taxon>
        <taxon>Solanum</taxon>
    </lineage>
</organism>
<protein>
    <recommendedName>
        <fullName evidence="1">F-box domain-containing protein</fullName>
    </recommendedName>
</protein>
<dbReference type="InterPro" id="IPR036047">
    <property type="entry name" value="F-box-like_dom_sf"/>
</dbReference>
<gene>
    <name evidence="2" type="ORF">RDI58_010949</name>
</gene>
<accession>A0AAN8TNV3</accession>
<dbReference type="Proteomes" id="UP001371456">
    <property type="component" value="Unassembled WGS sequence"/>
</dbReference>